<feature type="region of interest" description="Disordered" evidence="5">
    <location>
        <begin position="1"/>
        <end position="26"/>
    </location>
</feature>
<dbReference type="SMART" id="SM00184">
    <property type="entry name" value="RING"/>
    <property type="match status" value="1"/>
</dbReference>
<evidence type="ECO:0000256" key="3">
    <source>
        <dbReference type="ARBA" id="ARBA00022833"/>
    </source>
</evidence>
<accession>A0A8S4NRE8</accession>
<keyword evidence="1" id="KW-0479">Metal-binding</keyword>
<dbReference type="PANTHER" id="PTHR23041">
    <property type="entry name" value="RING FINGER DOMAIN-CONTAINING"/>
    <property type="match status" value="1"/>
</dbReference>
<feature type="region of interest" description="Disordered" evidence="5">
    <location>
        <begin position="64"/>
        <end position="106"/>
    </location>
</feature>
<proteinExistence type="predicted"/>
<dbReference type="AlphaFoldDB" id="A0A8S4NRE8"/>
<dbReference type="Gene3D" id="3.30.40.10">
    <property type="entry name" value="Zinc/RING finger domain, C3HC4 (zinc finger)"/>
    <property type="match status" value="1"/>
</dbReference>
<name>A0A8S4NRE8_OWEFU</name>
<dbReference type="InterPro" id="IPR001841">
    <property type="entry name" value="Znf_RING"/>
</dbReference>
<dbReference type="OrthoDB" id="6105938at2759"/>
<evidence type="ECO:0000259" key="6">
    <source>
        <dbReference type="PROSITE" id="PS50089"/>
    </source>
</evidence>
<organism evidence="7 8">
    <name type="scientific">Owenia fusiformis</name>
    <name type="common">Polychaete worm</name>
    <dbReference type="NCBI Taxonomy" id="6347"/>
    <lineage>
        <taxon>Eukaryota</taxon>
        <taxon>Metazoa</taxon>
        <taxon>Spiralia</taxon>
        <taxon>Lophotrochozoa</taxon>
        <taxon>Annelida</taxon>
        <taxon>Polychaeta</taxon>
        <taxon>Sedentaria</taxon>
        <taxon>Canalipalpata</taxon>
        <taxon>Sabellida</taxon>
        <taxon>Oweniida</taxon>
        <taxon>Oweniidae</taxon>
        <taxon>Owenia</taxon>
    </lineage>
</organism>
<dbReference type="InterPro" id="IPR017907">
    <property type="entry name" value="Znf_RING_CS"/>
</dbReference>
<protein>
    <recommendedName>
        <fullName evidence="6">RING-type domain-containing protein</fullName>
    </recommendedName>
</protein>
<comment type="caution">
    <text evidence="7">The sequence shown here is derived from an EMBL/GenBank/DDBJ whole genome shotgun (WGS) entry which is preliminary data.</text>
</comment>
<dbReference type="PROSITE" id="PS00518">
    <property type="entry name" value="ZF_RING_1"/>
    <property type="match status" value="1"/>
</dbReference>
<sequence>MSTTRRPRRRTRASMRLPQQESNDDLVDDVIANTTCIDLTEDDDPVPGDNVSIVDLTSVNDSPIVVLGREETPSADDDNGPSPRRRRRLNRQRQQDASILELPSIEPRSRLQDSIFELPDLDDDADDLPTYGLGSRTPKPGTSASGSSASGANNKSIASLSGDDSIESSPDAKKTISCPVCLESAKNISRRKNQLMSTTCGHVFCKNCITASIKAQHKCPTCRTKLSLKQIHPLFL</sequence>
<dbReference type="PROSITE" id="PS50089">
    <property type="entry name" value="ZF_RING_2"/>
    <property type="match status" value="1"/>
</dbReference>
<evidence type="ECO:0000313" key="8">
    <source>
        <dbReference type="Proteomes" id="UP000749559"/>
    </source>
</evidence>
<evidence type="ECO:0000256" key="5">
    <source>
        <dbReference type="SAM" id="MobiDB-lite"/>
    </source>
</evidence>
<reference evidence="7" key="1">
    <citation type="submission" date="2022-03" db="EMBL/GenBank/DDBJ databases">
        <authorList>
            <person name="Martin C."/>
        </authorList>
    </citation>
    <scope>NUCLEOTIDE SEQUENCE</scope>
</reference>
<dbReference type="InterPro" id="IPR047134">
    <property type="entry name" value="RNF4"/>
</dbReference>
<feature type="compositionally biased region" description="Basic residues" evidence="5">
    <location>
        <begin position="1"/>
        <end position="13"/>
    </location>
</feature>
<dbReference type="Pfam" id="PF13923">
    <property type="entry name" value="zf-C3HC4_2"/>
    <property type="match status" value="1"/>
</dbReference>
<evidence type="ECO:0000256" key="2">
    <source>
        <dbReference type="ARBA" id="ARBA00022771"/>
    </source>
</evidence>
<feature type="region of interest" description="Disordered" evidence="5">
    <location>
        <begin position="119"/>
        <end position="172"/>
    </location>
</feature>
<evidence type="ECO:0000256" key="4">
    <source>
        <dbReference type="PROSITE-ProRule" id="PRU00175"/>
    </source>
</evidence>
<dbReference type="PANTHER" id="PTHR23041:SF78">
    <property type="entry name" value="E3 UBIQUITIN-PROTEIN LIGASE RNF4"/>
    <property type="match status" value="1"/>
</dbReference>
<dbReference type="InterPro" id="IPR013083">
    <property type="entry name" value="Znf_RING/FYVE/PHD"/>
</dbReference>
<feature type="domain" description="RING-type" evidence="6">
    <location>
        <begin position="178"/>
        <end position="223"/>
    </location>
</feature>
<dbReference type="Proteomes" id="UP000749559">
    <property type="component" value="Unassembled WGS sequence"/>
</dbReference>
<feature type="compositionally biased region" description="Low complexity" evidence="5">
    <location>
        <begin position="143"/>
        <end position="159"/>
    </location>
</feature>
<dbReference type="GO" id="GO:0045944">
    <property type="term" value="P:positive regulation of transcription by RNA polymerase II"/>
    <property type="evidence" value="ECO:0007669"/>
    <property type="project" value="TreeGrafter"/>
</dbReference>
<dbReference type="EMBL" id="CAIIXF020000005">
    <property type="protein sequence ID" value="CAH1782905.1"/>
    <property type="molecule type" value="Genomic_DNA"/>
</dbReference>
<evidence type="ECO:0000313" key="7">
    <source>
        <dbReference type="EMBL" id="CAH1782905.1"/>
    </source>
</evidence>
<gene>
    <name evidence="7" type="ORF">OFUS_LOCUS9304</name>
</gene>
<keyword evidence="8" id="KW-1185">Reference proteome</keyword>
<keyword evidence="3" id="KW-0862">Zinc</keyword>
<dbReference type="GO" id="GO:0008270">
    <property type="term" value="F:zinc ion binding"/>
    <property type="evidence" value="ECO:0007669"/>
    <property type="project" value="UniProtKB-KW"/>
</dbReference>
<dbReference type="SUPFAM" id="SSF57850">
    <property type="entry name" value="RING/U-box"/>
    <property type="match status" value="1"/>
</dbReference>
<keyword evidence="2 4" id="KW-0863">Zinc-finger</keyword>
<evidence type="ECO:0000256" key="1">
    <source>
        <dbReference type="ARBA" id="ARBA00022723"/>
    </source>
</evidence>